<comment type="similarity">
    <text evidence="2">Belongs to the major facilitator superfamily.</text>
</comment>
<evidence type="ECO:0000256" key="7">
    <source>
        <dbReference type="SAM" id="Phobius"/>
    </source>
</evidence>
<evidence type="ECO:0000256" key="5">
    <source>
        <dbReference type="ARBA" id="ARBA00022989"/>
    </source>
</evidence>
<keyword evidence="3" id="KW-0813">Transport</keyword>
<evidence type="ECO:0000256" key="2">
    <source>
        <dbReference type="ARBA" id="ARBA00008335"/>
    </source>
</evidence>
<dbReference type="GO" id="GO:0022857">
    <property type="term" value="F:transmembrane transporter activity"/>
    <property type="evidence" value="ECO:0007669"/>
    <property type="project" value="InterPro"/>
</dbReference>
<dbReference type="EMBL" id="KV893150">
    <property type="protein sequence ID" value="OON19640.1"/>
    <property type="molecule type" value="Genomic_DNA"/>
</dbReference>
<keyword evidence="4 7" id="KW-0812">Transmembrane</keyword>
<keyword evidence="10" id="KW-1185">Reference proteome</keyword>
<dbReference type="Gene3D" id="1.20.1250.20">
    <property type="entry name" value="MFS general substrate transporter like domains"/>
    <property type="match status" value="2"/>
</dbReference>
<dbReference type="InterPro" id="IPR005828">
    <property type="entry name" value="MFS_sugar_transport-like"/>
</dbReference>
<evidence type="ECO:0000313" key="10">
    <source>
        <dbReference type="Proteomes" id="UP000243686"/>
    </source>
</evidence>
<dbReference type="Pfam" id="PF00083">
    <property type="entry name" value="Sugar_tr"/>
    <property type="match status" value="2"/>
</dbReference>
<dbReference type="InterPro" id="IPR036259">
    <property type="entry name" value="MFS_trans_sf"/>
</dbReference>
<keyword evidence="6 7" id="KW-0472">Membrane</keyword>
<reference evidence="9 10" key="1">
    <citation type="submission" date="2015-03" db="EMBL/GenBank/DDBJ databases">
        <title>Draft genome of the nematode, Opisthorchis viverrini.</title>
        <authorList>
            <person name="Mitreva M."/>
        </authorList>
    </citation>
    <scope>NUCLEOTIDE SEQUENCE [LARGE SCALE GENOMIC DNA]</scope>
    <source>
        <strain evidence="9">Khon Kaen</strain>
    </source>
</reference>
<name>A0A1S8WYW4_OPIVI</name>
<feature type="domain" description="Major facilitator superfamily (MFS) profile" evidence="8">
    <location>
        <begin position="1"/>
        <end position="425"/>
    </location>
</feature>
<evidence type="ECO:0000256" key="3">
    <source>
        <dbReference type="ARBA" id="ARBA00022448"/>
    </source>
</evidence>
<keyword evidence="5 7" id="KW-1133">Transmembrane helix</keyword>
<dbReference type="PANTHER" id="PTHR23511">
    <property type="entry name" value="SYNAPTIC VESICLE GLYCOPROTEIN 2"/>
    <property type="match status" value="1"/>
</dbReference>
<feature type="transmembrane region" description="Helical" evidence="7">
    <location>
        <begin position="135"/>
        <end position="153"/>
    </location>
</feature>
<feature type="transmembrane region" description="Helical" evidence="7">
    <location>
        <begin position="402"/>
        <end position="422"/>
    </location>
</feature>
<proteinExistence type="inferred from homology"/>
<dbReference type="PANTHER" id="PTHR23511:SF45">
    <property type="entry name" value="SVOP LIKE"/>
    <property type="match status" value="1"/>
</dbReference>
<feature type="transmembrane region" description="Helical" evidence="7">
    <location>
        <begin position="213"/>
        <end position="234"/>
    </location>
</feature>
<feature type="transmembrane region" description="Helical" evidence="7">
    <location>
        <begin position="336"/>
        <end position="358"/>
    </location>
</feature>
<evidence type="ECO:0000259" key="8">
    <source>
        <dbReference type="PROSITE" id="PS50850"/>
    </source>
</evidence>
<comment type="subcellular location">
    <subcellularLocation>
        <location evidence="1">Membrane</location>
        <topology evidence="1">Multi-pass membrane protein</topology>
    </subcellularLocation>
</comment>
<gene>
    <name evidence="9" type="ORF">X801_04492</name>
</gene>
<feature type="transmembrane region" description="Helical" evidence="7">
    <location>
        <begin position="45"/>
        <end position="71"/>
    </location>
</feature>
<organism evidence="9 10">
    <name type="scientific">Opisthorchis viverrini</name>
    <name type="common">Southeast Asian liver fluke</name>
    <dbReference type="NCBI Taxonomy" id="6198"/>
    <lineage>
        <taxon>Eukaryota</taxon>
        <taxon>Metazoa</taxon>
        <taxon>Spiralia</taxon>
        <taxon>Lophotrochozoa</taxon>
        <taxon>Platyhelminthes</taxon>
        <taxon>Trematoda</taxon>
        <taxon>Digenea</taxon>
        <taxon>Opisthorchiida</taxon>
        <taxon>Opisthorchiata</taxon>
        <taxon>Opisthorchiidae</taxon>
        <taxon>Opisthorchis</taxon>
    </lineage>
</organism>
<dbReference type="InterPro" id="IPR020846">
    <property type="entry name" value="MFS_dom"/>
</dbReference>
<feature type="non-terminal residue" evidence="9">
    <location>
        <position position="429"/>
    </location>
</feature>
<evidence type="ECO:0000256" key="6">
    <source>
        <dbReference type="ARBA" id="ARBA00023136"/>
    </source>
</evidence>
<dbReference type="SUPFAM" id="SSF103473">
    <property type="entry name" value="MFS general substrate transporter"/>
    <property type="match status" value="1"/>
</dbReference>
<accession>A0A1S8WYW4</accession>
<dbReference type="PROSITE" id="PS50850">
    <property type="entry name" value="MFS"/>
    <property type="match status" value="1"/>
</dbReference>
<evidence type="ECO:0000313" key="9">
    <source>
        <dbReference type="EMBL" id="OON19640.1"/>
    </source>
</evidence>
<feature type="non-terminal residue" evidence="9">
    <location>
        <position position="1"/>
    </location>
</feature>
<protein>
    <recommendedName>
        <fullName evidence="8">Major facilitator superfamily (MFS) profile domain-containing protein</fullName>
    </recommendedName>
</protein>
<dbReference type="Proteomes" id="UP000243686">
    <property type="component" value="Unassembled WGS sequence"/>
</dbReference>
<feature type="transmembrane region" description="Helical" evidence="7">
    <location>
        <begin position="83"/>
        <end position="104"/>
    </location>
</feature>
<feature type="transmembrane region" description="Helical" evidence="7">
    <location>
        <begin position="111"/>
        <end position="129"/>
    </location>
</feature>
<dbReference type="GO" id="GO:0016020">
    <property type="term" value="C:membrane"/>
    <property type="evidence" value="ECO:0007669"/>
    <property type="project" value="UniProtKB-SubCell"/>
</dbReference>
<evidence type="ECO:0000256" key="1">
    <source>
        <dbReference type="ARBA" id="ARBA00004141"/>
    </source>
</evidence>
<feature type="transmembrane region" description="Helical" evidence="7">
    <location>
        <begin position="370"/>
        <end position="390"/>
    </location>
</feature>
<feature type="transmembrane region" description="Helical" evidence="7">
    <location>
        <begin position="312"/>
        <end position="330"/>
    </location>
</feature>
<evidence type="ECO:0000256" key="4">
    <source>
        <dbReference type="ARBA" id="ARBA00022692"/>
    </source>
</evidence>
<sequence length="429" mass="46798">FIHLDDAKKRQSVLNGKSFDDIDCEGKTYTVEDAVEAAGFGRFQILLCVICGVLMAADAMEMLLLSILGPALRCNWLLSSEEIAAITTVVFAGFLIGSPIWGFVSDRFGRWPIFWAIGSTFEVGIAYLILPRFGWRWLVFASALPLALFLGLMKLLPESPRYLVTAGYTVEAEKVIARLFRTNRATPIEGKLTSTPVSAKSLGSVKQLFGKRYLVTTLMLPMIWFGAAFGYYGVVLLSAEIFRFRHSCFGAPSTPPEVLNATLLSDDTPPVDTSCCRDMNDDDFVAMLVSSVGEFINVPLMVLVIDCFGRKITMGVWNGLTGLMFFLLYVCMSKEAMTGVLFVVRAFSAGLLSLAYLYTTEVYPTSCRAIAVGSFSSISRVGAIVTPYVAQVMMPEVSQIGALSLYAAVGVLSSILAFSLPIETAGREL</sequence>
<dbReference type="AlphaFoldDB" id="A0A1S8WYW4"/>
<feature type="transmembrane region" description="Helical" evidence="7">
    <location>
        <begin position="284"/>
        <end position="305"/>
    </location>
</feature>